<feature type="coiled-coil region" evidence="1">
    <location>
        <begin position="36"/>
        <end position="63"/>
    </location>
</feature>
<gene>
    <name evidence="2" type="ORF">R3P38DRAFT_3259509</name>
</gene>
<sequence>MKFESPFSDRLGTNYCATGDEVLEIQHLIAEPTRKLLILEEEIAQLEKAIEKLEKDRKIYNTFVEAHKALISPIRRMPLDVLSEIFLACLPTHRNCVMSASEAPVILGRICSSWRALSLESRDAASLG</sequence>
<organism evidence="2 3">
    <name type="scientific">Favolaschia claudopus</name>
    <dbReference type="NCBI Taxonomy" id="2862362"/>
    <lineage>
        <taxon>Eukaryota</taxon>
        <taxon>Fungi</taxon>
        <taxon>Dikarya</taxon>
        <taxon>Basidiomycota</taxon>
        <taxon>Agaricomycotina</taxon>
        <taxon>Agaricomycetes</taxon>
        <taxon>Agaricomycetidae</taxon>
        <taxon>Agaricales</taxon>
        <taxon>Marasmiineae</taxon>
        <taxon>Mycenaceae</taxon>
        <taxon>Favolaschia</taxon>
    </lineage>
</organism>
<dbReference type="AlphaFoldDB" id="A0AAW0CY98"/>
<evidence type="ECO:0000313" key="3">
    <source>
        <dbReference type="Proteomes" id="UP001362999"/>
    </source>
</evidence>
<comment type="caution">
    <text evidence="2">The sequence shown here is derived from an EMBL/GenBank/DDBJ whole genome shotgun (WGS) entry which is preliminary data.</text>
</comment>
<dbReference type="EMBL" id="JAWWNJ010000012">
    <property type="protein sequence ID" value="KAK7043475.1"/>
    <property type="molecule type" value="Genomic_DNA"/>
</dbReference>
<evidence type="ECO:0008006" key="4">
    <source>
        <dbReference type="Google" id="ProtNLM"/>
    </source>
</evidence>
<reference evidence="2 3" key="1">
    <citation type="journal article" date="2024" name="J Genomics">
        <title>Draft genome sequencing and assembly of Favolaschia claudopus CIRM-BRFM 2984 isolated from oak limbs.</title>
        <authorList>
            <person name="Navarro D."/>
            <person name="Drula E."/>
            <person name="Chaduli D."/>
            <person name="Cazenave R."/>
            <person name="Ahrendt S."/>
            <person name="Wang J."/>
            <person name="Lipzen A."/>
            <person name="Daum C."/>
            <person name="Barry K."/>
            <person name="Grigoriev I.V."/>
            <person name="Favel A."/>
            <person name="Rosso M.N."/>
            <person name="Martin F."/>
        </authorList>
    </citation>
    <scope>NUCLEOTIDE SEQUENCE [LARGE SCALE GENOMIC DNA]</scope>
    <source>
        <strain evidence="2 3">CIRM-BRFM 2984</strain>
    </source>
</reference>
<accession>A0AAW0CY98</accession>
<keyword evidence="3" id="KW-1185">Reference proteome</keyword>
<name>A0AAW0CY98_9AGAR</name>
<keyword evidence="1" id="KW-0175">Coiled coil</keyword>
<protein>
    <recommendedName>
        <fullName evidence="4">F-box domain-containing protein</fullName>
    </recommendedName>
</protein>
<proteinExistence type="predicted"/>
<dbReference type="Proteomes" id="UP001362999">
    <property type="component" value="Unassembled WGS sequence"/>
</dbReference>
<evidence type="ECO:0000313" key="2">
    <source>
        <dbReference type="EMBL" id="KAK7043475.1"/>
    </source>
</evidence>
<evidence type="ECO:0000256" key="1">
    <source>
        <dbReference type="SAM" id="Coils"/>
    </source>
</evidence>